<evidence type="ECO:0000313" key="6">
    <source>
        <dbReference type="Proteomes" id="UP000030787"/>
    </source>
</evidence>
<dbReference type="GO" id="GO:0005737">
    <property type="term" value="C:cytoplasm"/>
    <property type="evidence" value="ECO:0007669"/>
    <property type="project" value="TreeGrafter"/>
</dbReference>
<sequence>MDQREIKSKYEQNNRDAALESYSKAIETYRGQEDNINKLAVLAADFAHPEALQVLFNAGASPSFIGDYGYTLLHHLAIQNESMYIQKPAGAVAKTTLLLLDNKVSALRKDENRGMTCYHYAAQNGAAEMVEALAERGTKLNMTDKDGNTGIHIACEYVRHAIKDVEYKKKDLESSKKEYEKAVSRQKELGKNEAEIAEYVKKWVTNTPEKAQKNYDVAVQHAEDYFRTVKAFVAGGVDKDEKNSYDRSPLDIAVESDAKKIAAFLSGTLADGGNAAVAAGGMTLHQAAEKGDVEAIKAIAGTGVDMNGLKDEEEHKLGGRTALAIAVAHLKADAVDALLSYGADPSFKDGKGRVALRFLFEPELKTSPNGKTFEEKVIQKIIRSMKAAGFKIDQIVDDDGNTILNTACRSSRGMAYNGRTIKGEVIDEVMKNSPNINLPNRFGETPLMHACARDFEMMENIQLMMLEQGADVSAADKNGDTALHYAARNDDKNGARTLCDMLLEFGADAKAVNNVKQMALDIATQKNNEPLVKLLLNKM</sequence>
<dbReference type="PROSITE" id="PS50297">
    <property type="entry name" value="ANK_REP_REGION"/>
    <property type="match status" value="3"/>
</dbReference>
<protein>
    <submittedName>
        <fullName evidence="5">Ankyrin repeats (3 copies)</fullName>
    </submittedName>
</protein>
<proteinExistence type="predicted"/>
<evidence type="ECO:0000256" key="1">
    <source>
        <dbReference type="ARBA" id="ARBA00022737"/>
    </source>
</evidence>
<evidence type="ECO:0000256" key="2">
    <source>
        <dbReference type="ARBA" id="ARBA00023043"/>
    </source>
</evidence>
<dbReference type="OrthoDB" id="384341at2157"/>
<feature type="repeat" description="ANK" evidence="3">
    <location>
        <begin position="318"/>
        <end position="350"/>
    </location>
</feature>
<dbReference type="SUPFAM" id="SSF48403">
    <property type="entry name" value="Ankyrin repeat"/>
    <property type="match status" value="2"/>
</dbReference>
<dbReference type="KEGG" id="mear:Mpt1_c08260"/>
<dbReference type="Gene3D" id="1.25.40.20">
    <property type="entry name" value="Ankyrin repeat-containing domain"/>
    <property type="match status" value="3"/>
</dbReference>
<name>A0A0A7LCB2_9ARCH</name>
<feature type="repeat" description="ANK" evidence="3">
    <location>
        <begin position="279"/>
        <end position="311"/>
    </location>
</feature>
<dbReference type="PANTHER" id="PTHR24198">
    <property type="entry name" value="ANKYRIN REPEAT AND PROTEIN KINASE DOMAIN-CONTAINING PROTEIN"/>
    <property type="match status" value="1"/>
</dbReference>
<dbReference type="GeneID" id="24818495"/>
<evidence type="ECO:0000256" key="3">
    <source>
        <dbReference type="PROSITE-ProRule" id="PRU00023"/>
    </source>
</evidence>
<dbReference type="InterPro" id="IPR002110">
    <property type="entry name" value="Ankyrin_rpt"/>
</dbReference>
<keyword evidence="4" id="KW-0175">Coiled coil</keyword>
<dbReference type="InterPro" id="IPR036770">
    <property type="entry name" value="Ankyrin_rpt-contain_sf"/>
</dbReference>
<evidence type="ECO:0000256" key="4">
    <source>
        <dbReference type="SAM" id="Coils"/>
    </source>
</evidence>
<keyword evidence="2 3" id="KW-0040">ANK repeat</keyword>
<dbReference type="Proteomes" id="UP000030787">
    <property type="component" value="Chromosome"/>
</dbReference>
<keyword evidence="6" id="KW-1185">Reference proteome</keyword>
<dbReference type="SMART" id="SM00248">
    <property type="entry name" value="ANK"/>
    <property type="match status" value="8"/>
</dbReference>
<dbReference type="EMBL" id="CP010070">
    <property type="protein sequence ID" value="AIZ56704.1"/>
    <property type="molecule type" value="Genomic_DNA"/>
</dbReference>
<dbReference type="PROSITE" id="PS50088">
    <property type="entry name" value="ANK_REPEAT"/>
    <property type="match status" value="5"/>
</dbReference>
<organism evidence="5 6">
    <name type="scientific">Candidatus Methanoplasma termitum</name>
    <dbReference type="NCBI Taxonomy" id="1577791"/>
    <lineage>
        <taxon>Archaea</taxon>
        <taxon>Methanobacteriati</taxon>
        <taxon>Thermoplasmatota</taxon>
        <taxon>Thermoplasmata</taxon>
        <taxon>Methanomassiliicoccales</taxon>
        <taxon>Methanomassiliicoccaceae</taxon>
        <taxon>Candidatus Methanoplasma</taxon>
    </lineage>
</organism>
<feature type="repeat" description="ANK" evidence="3">
    <location>
        <begin position="478"/>
        <end position="514"/>
    </location>
</feature>
<feature type="coiled-coil region" evidence="4">
    <location>
        <begin position="162"/>
        <end position="189"/>
    </location>
</feature>
<dbReference type="STRING" id="1577791.Mpt1_c08260"/>
<feature type="repeat" description="ANK" evidence="3">
    <location>
        <begin position="442"/>
        <end position="477"/>
    </location>
</feature>
<dbReference type="PANTHER" id="PTHR24198:SF165">
    <property type="entry name" value="ANKYRIN REPEAT-CONTAINING PROTEIN-RELATED"/>
    <property type="match status" value="1"/>
</dbReference>
<accession>A0A0A7LCB2</accession>
<dbReference type="Pfam" id="PF12796">
    <property type="entry name" value="Ank_2"/>
    <property type="match status" value="3"/>
</dbReference>
<keyword evidence="1" id="KW-0677">Repeat</keyword>
<dbReference type="HOGENOM" id="CLU_037709_0_0_2"/>
<dbReference type="AlphaFoldDB" id="A0A0A7LCB2"/>
<evidence type="ECO:0000313" key="5">
    <source>
        <dbReference type="EMBL" id="AIZ56704.1"/>
    </source>
</evidence>
<reference evidence="5 6" key="1">
    <citation type="journal article" date="2014" name="Appl. Environ. Microbiol.">
        <title>Comparative Genome Analysis of 'Candidatus Methanoplasma termitum' Indicates a New Mode of Energy Metabolism in the Seventh Order of Methanogens.</title>
        <authorList>
            <person name="Lang K."/>
            <person name="Schuldes J."/>
            <person name="Klingl A."/>
            <person name="Poehlein A."/>
            <person name="Daniel R."/>
            <person name="Brune A."/>
        </authorList>
    </citation>
    <scope>NUCLEOTIDE SEQUENCE [LARGE SCALE GENOMIC DNA]</scope>
    <source>
        <strain evidence="6">Mpt1</strain>
    </source>
</reference>
<feature type="repeat" description="ANK" evidence="3">
    <location>
        <begin position="113"/>
        <end position="145"/>
    </location>
</feature>
<dbReference type="RefSeq" id="WP_048112437.1">
    <property type="nucleotide sequence ID" value="NZ_CP010070.1"/>
</dbReference>
<gene>
    <name evidence="5" type="ORF">Mpt1_c08260</name>
</gene>